<proteinExistence type="inferred from homology"/>
<feature type="binding site" evidence="8">
    <location>
        <position position="242"/>
    </location>
    <ligand>
        <name>Mn(2+)</name>
        <dbReference type="ChEBI" id="CHEBI:29035"/>
        <label>1</label>
    </ligand>
</feature>
<dbReference type="RefSeq" id="WP_151166554.1">
    <property type="nucleotide sequence ID" value="NZ_WACR01000002.1"/>
</dbReference>
<dbReference type="GO" id="GO:0030145">
    <property type="term" value="F:manganese ion binding"/>
    <property type="evidence" value="ECO:0007669"/>
    <property type="project" value="TreeGrafter"/>
</dbReference>
<dbReference type="GO" id="GO:0004053">
    <property type="term" value="F:arginase activity"/>
    <property type="evidence" value="ECO:0007669"/>
    <property type="project" value="UniProtKB-EC"/>
</dbReference>
<dbReference type="Gene3D" id="3.40.800.10">
    <property type="entry name" value="Ureohydrolase domain"/>
    <property type="match status" value="1"/>
</dbReference>
<reference evidence="10 11" key="1">
    <citation type="submission" date="2019-09" db="EMBL/GenBank/DDBJ databases">
        <title>Genomes of Cryomorphaceae.</title>
        <authorList>
            <person name="Bowman J.P."/>
        </authorList>
    </citation>
    <scope>NUCLEOTIDE SEQUENCE [LARGE SCALE GENOMIC DNA]</scope>
    <source>
        <strain evidence="10 11">KCTC 52047</strain>
    </source>
</reference>
<feature type="binding site" evidence="8">
    <location>
        <position position="240"/>
    </location>
    <ligand>
        <name>Mn(2+)</name>
        <dbReference type="ChEBI" id="CHEBI:29035"/>
        <label>1</label>
    </ligand>
</feature>
<dbReference type="Pfam" id="PF00491">
    <property type="entry name" value="Arginase"/>
    <property type="match status" value="1"/>
</dbReference>
<name>A0A6N6MDS2_9FLAO</name>
<dbReference type="PRINTS" id="PR00116">
    <property type="entry name" value="ARGINASE"/>
</dbReference>
<evidence type="ECO:0000256" key="4">
    <source>
        <dbReference type="ARBA" id="ARBA00022503"/>
    </source>
</evidence>
<comment type="cofactor">
    <cofactor evidence="8">
        <name>Mn(2+)</name>
        <dbReference type="ChEBI" id="CHEBI:29035"/>
    </cofactor>
    <text evidence="8">Binds 2 manganese ions per subunit.</text>
</comment>
<protein>
    <recommendedName>
        <fullName evidence="3">Arginase</fullName>
        <ecNumber evidence="2">3.5.3.1</ecNumber>
    </recommendedName>
</protein>
<feature type="binding site" evidence="8">
    <location>
        <position position="125"/>
    </location>
    <ligand>
        <name>Mn(2+)</name>
        <dbReference type="ChEBI" id="CHEBI:29035"/>
        <label>1</label>
    </ligand>
</feature>
<dbReference type="SUPFAM" id="SSF52768">
    <property type="entry name" value="Arginase/deacetylase"/>
    <property type="match status" value="1"/>
</dbReference>
<feature type="binding site" evidence="8">
    <location>
        <position position="96"/>
    </location>
    <ligand>
        <name>Mn(2+)</name>
        <dbReference type="ChEBI" id="CHEBI:29035"/>
        <label>1</label>
    </ligand>
</feature>
<dbReference type="PIRSF" id="PIRSF036979">
    <property type="entry name" value="Arginase"/>
    <property type="match status" value="1"/>
</dbReference>
<comment type="pathway">
    <text evidence="1">Nitrogen metabolism; urea cycle; L-ornithine and urea from L-arginine: step 1/1.</text>
</comment>
<evidence type="ECO:0000256" key="1">
    <source>
        <dbReference type="ARBA" id="ARBA00005098"/>
    </source>
</evidence>
<dbReference type="PANTHER" id="PTHR43782">
    <property type="entry name" value="ARGINASE"/>
    <property type="match status" value="1"/>
</dbReference>
<dbReference type="EMBL" id="WACR01000002">
    <property type="protein sequence ID" value="KAB1065729.1"/>
    <property type="molecule type" value="Genomic_DNA"/>
</dbReference>
<keyword evidence="4" id="KW-0056">Arginine metabolism</keyword>
<dbReference type="OrthoDB" id="9788689at2"/>
<evidence type="ECO:0000256" key="9">
    <source>
        <dbReference type="PROSITE-ProRule" id="PRU00742"/>
    </source>
</evidence>
<evidence type="ECO:0000313" key="10">
    <source>
        <dbReference type="EMBL" id="KAB1065729.1"/>
    </source>
</evidence>
<feature type="binding site" evidence="8">
    <location>
        <position position="123"/>
    </location>
    <ligand>
        <name>Mn(2+)</name>
        <dbReference type="ChEBI" id="CHEBI:29035"/>
        <label>1</label>
    </ligand>
</feature>
<sequence>MAIKILNMNSELGAGTRGASLGTAAVKIASLNKRSDYFKKHPMKVLPDLNDELVNDTNTPYAKNIEHIAKIYETTADAVKETIDGGQFPVVLSGDHSTAGASIAGLKMAHPDKRVGVVWVDAHGDLHSPYSSPSGNVHGMPLATALGHDNEERKINDIDEETKKYWEQLKNVGGICPKFNPEDLVFFGVRDTEEPEDFIMKKHNIPNYRVEEVRYRGLDACVDEAIEKLSDCDIIYVTFDVDSMDCDLISKGTGTPVSKGFDDKEVTHIMKKFIETGKVGCFEMVEVNPTLDEKQNKMAETAFDVLEELTPAIENNI</sequence>
<comment type="caution">
    <text evidence="10">The sequence shown here is derived from an EMBL/GenBank/DDBJ whole genome shotgun (WGS) entry which is preliminary data.</text>
</comment>
<evidence type="ECO:0000256" key="6">
    <source>
        <dbReference type="ARBA" id="ARBA00022801"/>
    </source>
</evidence>
<dbReference type="EC" id="3.5.3.1" evidence="2"/>
<evidence type="ECO:0000313" key="11">
    <source>
        <dbReference type="Proteomes" id="UP000435357"/>
    </source>
</evidence>
<keyword evidence="11" id="KW-1185">Reference proteome</keyword>
<evidence type="ECO:0000256" key="8">
    <source>
        <dbReference type="PIRSR" id="PIRSR036979-1"/>
    </source>
</evidence>
<dbReference type="GO" id="GO:0005829">
    <property type="term" value="C:cytosol"/>
    <property type="evidence" value="ECO:0007669"/>
    <property type="project" value="TreeGrafter"/>
</dbReference>
<dbReference type="AlphaFoldDB" id="A0A6N6MDS2"/>
<evidence type="ECO:0000256" key="7">
    <source>
        <dbReference type="ARBA" id="ARBA00023211"/>
    </source>
</evidence>
<dbReference type="PANTHER" id="PTHR43782:SF3">
    <property type="entry name" value="ARGINASE"/>
    <property type="match status" value="1"/>
</dbReference>
<feature type="binding site" evidence="8">
    <location>
        <position position="121"/>
    </location>
    <ligand>
        <name>Mn(2+)</name>
        <dbReference type="ChEBI" id="CHEBI:29035"/>
        <label>1</label>
    </ligand>
</feature>
<dbReference type="PROSITE" id="PS51409">
    <property type="entry name" value="ARGINASE_2"/>
    <property type="match status" value="1"/>
</dbReference>
<keyword evidence="6" id="KW-0378">Hydrolase</keyword>
<gene>
    <name evidence="10" type="ORF">F3059_03465</name>
</gene>
<dbReference type="GO" id="GO:0006525">
    <property type="term" value="P:arginine metabolic process"/>
    <property type="evidence" value="ECO:0007669"/>
    <property type="project" value="UniProtKB-KW"/>
</dbReference>
<accession>A0A6N6MDS2</accession>
<dbReference type="InterPro" id="IPR023696">
    <property type="entry name" value="Ureohydrolase_dom_sf"/>
</dbReference>
<keyword evidence="7 8" id="KW-0464">Manganese</keyword>
<dbReference type="CDD" id="cd09989">
    <property type="entry name" value="Arginase"/>
    <property type="match status" value="1"/>
</dbReference>
<comment type="similarity">
    <text evidence="9">Belongs to the arginase family.</text>
</comment>
<keyword evidence="5 8" id="KW-0479">Metal-binding</keyword>
<dbReference type="InterPro" id="IPR014033">
    <property type="entry name" value="Arginase"/>
</dbReference>
<evidence type="ECO:0000256" key="2">
    <source>
        <dbReference type="ARBA" id="ARBA00012168"/>
    </source>
</evidence>
<evidence type="ECO:0000256" key="5">
    <source>
        <dbReference type="ARBA" id="ARBA00022723"/>
    </source>
</evidence>
<organism evidence="10 11">
    <name type="scientific">Salibacter halophilus</name>
    <dbReference type="NCBI Taxonomy" id="1803916"/>
    <lineage>
        <taxon>Bacteria</taxon>
        <taxon>Pseudomonadati</taxon>
        <taxon>Bacteroidota</taxon>
        <taxon>Flavobacteriia</taxon>
        <taxon>Flavobacteriales</taxon>
        <taxon>Salibacteraceae</taxon>
        <taxon>Salibacter</taxon>
    </lineage>
</organism>
<dbReference type="InterPro" id="IPR006035">
    <property type="entry name" value="Ureohydrolase"/>
</dbReference>
<dbReference type="Proteomes" id="UP000435357">
    <property type="component" value="Unassembled WGS sequence"/>
</dbReference>
<evidence type="ECO:0000256" key="3">
    <source>
        <dbReference type="ARBA" id="ARBA00018123"/>
    </source>
</evidence>